<keyword evidence="3" id="KW-1003">Cell membrane</keyword>
<evidence type="ECO:0000256" key="9">
    <source>
        <dbReference type="SAM" id="SignalP"/>
    </source>
</evidence>
<keyword evidence="7 8" id="KW-0472">Membrane</keyword>
<feature type="signal peptide" evidence="9">
    <location>
        <begin position="1"/>
        <end position="20"/>
    </location>
</feature>
<dbReference type="PANTHER" id="PTHR22907">
    <property type="entry name" value="GH04558P"/>
    <property type="match status" value="1"/>
</dbReference>
<keyword evidence="2" id="KW-0193">Cuticle</keyword>
<dbReference type="PROSITE" id="PS51034">
    <property type="entry name" value="ZP_2"/>
    <property type="match status" value="1"/>
</dbReference>
<keyword evidence="11" id="KW-1185">Reference proteome</keyword>
<evidence type="ECO:0000256" key="2">
    <source>
        <dbReference type="ARBA" id="ARBA00022460"/>
    </source>
</evidence>
<evidence type="ECO:0000256" key="1">
    <source>
        <dbReference type="ARBA" id="ARBA00004251"/>
    </source>
</evidence>
<dbReference type="AlphaFoldDB" id="A0A7E4W6C2"/>
<dbReference type="PANTHER" id="PTHR22907:SF54">
    <property type="entry name" value="GH04558P"/>
    <property type="match status" value="1"/>
</dbReference>
<keyword evidence="5 9" id="KW-0732">Signal</keyword>
<evidence type="ECO:0000313" key="11">
    <source>
        <dbReference type="Proteomes" id="UP000492821"/>
    </source>
</evidence>
<sequence>MTPSLILICLLSICASLASGKSIDNKLIGTPSVKCGPDTIEIKGTTEKEFEGVLFIKNWRRKAGCATGYQRYVNTTTNPTYSIPLTDLSECGLELRRHPKTRELEVFTVFVFSFHSNFVTMSDRAFAVHCIFQQQSITVGTKFNFISDITTRATFNGVSRMPEPTLAIVNGRVPDENIAPATWVRVGDPIMFIWNTTHQSELYGIEVEDCLAKTLDGRMIKIIENGCTTDDLIISSVQYGDRNQKAFADAMAFKFPDADDIWIKCSVRTCIQRHKHLLIAEGISEDHICKSEPLCHNRRKRSAAELTASAKLDGTDENVHIIDQKMRVIDVYSPSEANLTLPEPMELAPLRPEEESKLCMLKSIYASSAAFMITLYVSTAISGGVLIYSLKRHASKTAQLRAQRC</sequence>
<reference evidence="11" key="1">
    <citation type="journal article" date="2013" name="Genetics">
        <title>The draft genome and transcriptome of Panagrellus redivivus are shaped by the harsh demands of a free-living lifestyle.</title>
        <authorList>
            <person name="Srinivasan J."/>
            <person name="Dillman A.R."/>
            <person name="Macchietto M.G."/>
            <person name="Heikkinen L."/>
            <person name="Lakso M."/>
            <person name="Fracchia K.M."/>
            <person name="Antoshechkin I."/>
            <person name="Mortazavi A."/>
            <person name="Wong G."/>
            <person name="Sternberg P.W."/>
        </authorList>
    </citation>
    <scope>NUCLEOTIDE SEQUENCE [LARGE SCALE GENOMIC DNA]</scope>
    <source>
        <strain evidence="11">MT8872</strain>
    </source>
</reference>
<reference evidence="12" key="2">
    <citation type="submission" date="2020-10" db="UniProtKB">
        <authorList>
            <consortium name="WormBaseParasite"/>
        </authorList>
    </citation>
    <scope>IDENTIFICATION</scope>
</reference>
<feature type="transmembrane region" description="Helical" evidence="8">
    <location>
        <begin position="364"/>
        <end position="390"/>
    </location>
</feature>
<dbReference type="InterPro" id="IPR051962">
    <property type="entry name" value="Cuticlin"/>
</dbReference>
<keyword evidence="4 8" id="KW-0812">Transmembrane</keyword>
<dbReference type="Pfam" id="PF25301">
    <property type="entry name" value="CUT_C"/>
    <property type="match status" value="1"/>
</dbReference>
<evidence type="ECO:0000313" key="12">
    <source>
        <dbReference type="WBParaSite" id="Pan_g6822.t1"/>
    </source>
</evidence>
<evidence type="ECO:0000256" key="4">
    <source>
        <dbReference type="ARBA" id="ARBA00022692"/>
    </source>
</evidence>
<dbReference type="SMART" id="SM00241">
    <property type="entry name" value="ZP"/>
    <property type="match status" value="1"/>
</dbReference>
<dbReference type="InterPro" id="IPR056953">
    <property type="entry name" value="CUT_N"/>
</dbReference>
<dbReference type="InterPro" id="IPR042235">
    <property type="entry name" value="ZP-C_dom"/>
</dbReference>
<dbReference type="GO" id="GO:0005886">
    <property type="term" value="C:plasma membrane"/>
    <property type="evidence" value="ECO:0007669"/>
    <property type="project" value="UniProtKB-SubCell"/>
</dbReference>
<dbReference type="InterPro" id="IPR057475">
    <property type="entry name" value="CUT_C"/>
</dbReference>
<evidence type="ECO:0000256" key="5">
    <source>
        <dbReference type="ARBA" id="ARBA00022729"/>
    </source>
</evidence>
<evidence type="ECO:0000256" key="3">
    <source>
        <dbReference type="ARBA" id="ARBA00022475"/>
    </source>
</evidence>
<evidence type="ECO:0000256" key="6">
    <source>
        <dbReference type="ARBA" id="ARBA00022989"/>
    </source>
</evidence>
<dbReference type="GO" id="GO:0042302">
    <property type="term" value="F:structural constituent of cuticle"/>
    <property type="evidence" value="ECO:0007669"/>
    <property type="project" value="UniProtKB-KW"/>
</dbReference>
<dbReference type="WBParaSite" id="Pan_g6822.t1">
    <property type="protein sequence ID" value="Pan_g6822.t1"/>
    <property type="gene ID" value="Pan_g6822"/>
</dbReference>
<name>A0A7E4W6C2_PANRE</name>
<feature type="chain" id="PRO_5029000178" evidence="9">
    <location>
        <begin position="21"/>
        <end position="405"/>
    </location>
</feature>
<evidence type="ECO:0000256" key="8">
    <source>
        <dbReference type="SAM" id="Phobius"/>
    </source>
</evidence>
<keyword evidence="6 8" id="KW-1133">Transmembrane helix</keyword>
<dbReference type="Gene3D" id="2.60.40.4100">
    <property type="entry name" value="Zona pellucida, ZP-C domain"/>
    <property type="match status" value="1"/>
</dbReference>
<feature type="domain" description="ZP" evidence="10">
    <location>
        <begin position="34"/>
        <end position="302"/>
    </location>
</feature>
<dbReference type="Proteomes" id="UP000492821">
    <property type="component" value="Unassembled WGS sequence"/>
</dbReference>
<protein>
    <submittedName>
        <fullName evidence="12">ZP domain-containing protein</fullName>
    </submittedName>
</protein>
<evidence type="ECO:0000256" key="7">
    <source>
        <dbReference type="ARBA" id="ARBA00023136"/>
    </source>
</evidence>
<organism evidence="11 12">
    <name type="scientific">Panagrellus redivivus</name>
    <name type="common">Microworm</name>
    <dbReference type="NCBI Taxonomy" id="6233"/>
    <lineage>
        <taxon>Eukaryota</taxon>
        <taxon>Metazoa</taxon>
        <taxon>Ecdysozoa</taxon>
        <taxon>Nematoda</taxon>
        <taxon>Chromadorea</taxon>
        <taxon>Rhabditida</taxon>
        <taxon>Tylenchina</taxon>
        <taxon>Panagrolaimomorpha</taxon>
        <taxon>Panagrolaimoidea</taxon>
        <taxon>Panagrolaimidae</taxon>
        <taxon>Panagrellus</taxon>
    </lineage>
</organism>
<dbReference type="Pfam" id="PF25057">
    <property type="entry name" value="CUT_N"/>
    <property type="match status" value="1"/>
</dbReference>
<comment type="subcellular location">
    <subcellularLocation>
        <location evidence="1">Cell membrane</location>
        <topology evidence="1">Single-pass type I membrane protein</topology>
    </subcellularLocation>
</comment>
<evidence type="ECO:0000259" key="10">
    <source>
        <dbReference type="PROSITE" id="PS51034"/>
    </source>
</evidence>
<accession>A0A7E4W6C2</accession>
<proteinExistence type="predicted"/>
<dbReference type="InterPro" id="IPR001507">
    <property type="entry name" value="ZP_dom"/>
</dbReference>